<gene>
    <name evidence="2" type="ORF">DM860_005261</name>
</gene>
<evidence type="ECO:0000313" key="2">
    <source>
        <dbReference type="EMBL" id="RAL50905.1"/>
    </source>
</evidence>
<accession>A0A328DYV0</accession>
<evidence type="ECO:0008006" key="4">
    <source>
        <dbReference type="Google" id="ProtNLM"/>
    </source>
</evidence>
<keyword evidence="3" id="KW-1185">Reference proteome</keyword>
<sequence>MSTMSCPKLRQGKKELDCTEMGTEKKKHRRSSKPSSPAEDEVKKKRRRREEDGKDGSRKKKSNKSSKRHSEKSGEGHKNKSHKHKDSKKIKFEELSKDDYFSKNNEFASWLKEKKNMFFSDLSSEVAHGLFSDFVKAWNKGKLASEYYEGISTGPRSSHNWNIKA</sequence>
<dbReference type="PANTHER" id="PTHR34117">
    <property type="entry name" value="STYLE CELL-CYCLE INHIBITOR 1"/>
    <property type="match status" value="1"/>
</dbReference>
<dbReference type="AlphaFoldDB" id="A0A328DYV0"/>
<dbReference type="PANTHER" id="PTHR34117:SF1">
    <property type="entry name" value="STYLE CELL-CYCLE INHIBITOR 1"/>
    <property type="match status" value="1"/>
</dbReference>
<protein>
    <recommendedName>
        <fullName evidence="4">Style cell-cycle inhibitor 1-A</fullName>
    </recommendedName>
</protein>
<comment type="caution">
    <text evidence="2">The sequence shown here is derived from an EMBL/GenBank/DDBJ whole genome shotgun (WGS) entry which is preliminary data.</text>
</comment>
<feature type="compositionally biased region" description="Basic residues" evidence="1">
    <location>
        <begin position="57"/>
        <end position="70"/>
    </location>
</feature>
<name>A0A328DYV0_9ASTE</name>
<dbReference type="InterPro" id="IPR044688">
    <property type="entry name" value="SCI-1-like"/>
</dbReference>
<evidence type="ECO:0000256" key="1">
    <source>
        <dbReference type="SAM" id="MobiDB-lite"/>
    </source>
</evidence>
<proteinExistence type="predicted"/>
<feature type="region of interest" description="Disordered" evidence="1">
    <location>
        <begin position="1"/>
        <end position="90"/>
    </location>
</feature>
<dbReference type="EMBL" id="NQVE01000054">
    <property type="protein sequence ID" value="RAL50905.1"/>
    <property type="molecule type" value="Genomic_DNA"/>
</dbReference>
<reference evidence="2 3" key="1">
    <citation type="submission" date="2018-06" db="EMBL/GenBank/DDBJ databases">
        <title>The Genome of Cuscuta australis (Dodder) Provides Insight into the Evolution of Plant Parasitism.</title>
        <authorList>
            <person name="Liu H."/>
        </authorList>
    </citation>
    <scope>NUCLEOTIDE SEQUENCE [LARGE SCALE GENOMIC DNA]</scope>
    <source>
        <strain evidence="3">cv. Yunnan</strain>
        <tissue evidence="2">Vines</tissue>
    </source>
</reference>
<organism evidence="2 3">
    <name type="scientific">Cuscuta australis</name>
    <dbReference type="NCBI Taxonomy" id="267555"/>
    <lineage>
        <taxon>Eukaryota</taxon>
        <taxon>Viridiplantae</taxon>
        <taxon>Streptophyta</taxon>
        <taxon>Embryophyta</taxon>
        <taxon>Tracheophyta</taxon>
        <taxon>Spermatophyta</taxon>
        <taxon>Magnoliopsida</taxon>
        <taxon>eudicotyledons</taxon>
        <taxon>Gunneridae</taxon>
        <taxon>Pentapetalae</taxon>
        <taxon>asterids</taxon>
        <taxon>lamiids</taxon>
        <taxon>Solanales</taxon>
        <taxon>Convolvulaceae</taxon>
        <taxon>Cuscuteae</taxon>
        <taxon>Cuscuta</taxon>
        <taxon>Cuscuta subgen. Grammica</taxon>
        <taxon>Cuscuta sect. Cleistogrammica</taxon>
    </lineage>
</organism>
<dbReference type="Proteomes" id="UP000249390">
    <property type="component" value="Unassembled WGS sequence"/>
</dbReference>
<evidence type="ECO:0000313" key="3">
    <source>
        <dbReference type="Proteomes" id="UP000249390"/>
    </source>
</evidence>
<feature type="compositionally biased region" description="Basic residues" evidence="1">
    <location>
        <begin position="79"/>
        <end position="88"/>
    </location>
</feature>